<dbReference type="PANTHER" id="PTHR24320:SF148">
    <property type="entry name" value="NAD(P)-BINDING ROSSMANN-FOLD SUPERFAMILY PROTEIN"/>
    <property type="match status" value="1"/>
</dbReference>
<reference evidence="3 4" key="1">
    <citation type="submission" date="2016-11" db="EMBL/GenBank/DDBJ databases">
        <authorList>
            <person name="Jaros S."/>
            <person name="Januszkiewicz K."/>
            <person name="Wedrychowicz H."/>
        </authorList>
    </citation>
    <scope>NUCLEOTIDE SEQUENCE [LARGE SCALE GENOMIC DNA]</scope>
    <source>
        <strain evidence="3 4">DSM 784</strain>
    </source>
</reference>
<proteinExistence type="inferred from homology"/>
<dbReference type="AlphaFoldDB" id="A0A1K1RUS4"/>
<evidence type="ECO:0000313" key="3">
    <source>
        <dbReference type="EMBL" id="SFW75682.1"/>
    </source>
</evidence>
<dbReference type="InterPro" id="IPR002347">
    <property type="entry name" value="SDR_fam"/>
</dbReference>
<dbReference type="PRINTS" id="PR00081">
    <property type="entry name" value="GDHRDH"/>
</dbReference>
<keyword evidence="2" id="KW-0560">Oxidoreductase</keyword>
<evidence type="ECO:0000256" key="2">
    <source>
        <dbReference type="ARBA" id="ARBA00023002"/>
    </source>
</evidence>
<gene>
    <name evidence="3" type="ORF">SAMN05661012_04273</name>
</gene>
<evidence type="ECO:0000313" key="4">
    <source>
        <dbReference type="Proteomes" id="UP000183788"/>
    </source>
</evidence>
<dbReference type="Proteomes" id="UP000183788">
    <property type="component" value="Unassembled WGS sequence"/>
</dbReference>
<dbReference type="Pfam" id="PF00106">
    <property type="entry name" value="adh_short"/>
    <property type="match status" value="1"/>
</dbReference>
<accession>A0A1K1RUS4</accession>
<dbReference type="PANTHER" id="PTHR24320">
    <property type="entry name" value="RETINOL DEHYDROGENASE"/>
    <property type="match status" value="1"/>
</dbReference>
<dbReference type="EMBL" id="FPIZ01000014">
    <property type="protein sequence ID" value="SFW75682.1"/>
    <property type="molecule type" value="Genomic_DNA"/>
</dbReference>
<protein>
    <submittedName>
        <fullName evidence="3">NAD(P)-dependent dehydrogenase, short-chain alcohol dehydrogenase family</fullName>
    </submittedName>
</protein>
<dbReference type="STRING" id="1004.SAMN05661012_04273"/>
<comment type="similarity">
    <text evidence="1">Belongs to the short-chain dehydrogenases/reductases (SDR) family.</text>
</comment>
<dbReference type="Gene3D" id="3.40.50.720">
    <property type="entry name" value="NAD(P)-binding Rossmann-like Domain"/>
    <property type="match status" value="1"/>
</dbReference>
<evidence type="ECO:0000256" key="1">
    <source>
        <dbReference type="ARBA" id="ARBA00006484"/>
    </source>
</evidence>
<dbReference type="InterPro" id="IPR036291">
    <property type="entry name" value="NAD(P)-bd_dom_sf"/>
</dbReference>
<name>A0A1K1RUS4_9BACT</name>
<dbReference type="SUPFAM" id="SSF51735">
    <property type="entry name" value="NAD(P)-binding Rossmann-fold domains"/>
    <property type="match status" value="1"/>
</dbReference>
<sequence>MFSSFALTNSLEMEQNNYNGALQKPIGSGFNATSTTRDVIKGIDLTGKTAIVTGGDGGLGLEITKALNLAGATVIVPARDVEKAKENLKGITNVEVEVLNLTEPDSIDSFAEKFLDSGKPLNMLINNAGIMWTPLHRDVRGYEGQFSTNHLGHFQLTSKLWDALKKAKGARVVNVSSSGHHYSPVIFDDINYNTREYNKFEAYGQSKTANVLFTVELDKRAQQFGVRAYALHPGLILETNLGRHLTFEDFVVLGILNPDGTPNPEAEAAMKKIQKSKEQGAATSVWAATSPQLQNIGGVYLEDVEIAKYDKTNYDSDPAYKSPGGFAGVAPFALDMEAAQKLWTLSEELTQAKFDIQ</sequence>
<organism evidence="3 4">
    <name type="scientific">Chitinophaga sancti</name>
    <dbReference type="NCBI Taxonomy" id="1004"/>
    <lineage>
        <taxon>Bacteria</taxon>
        <taxon>Pseudomonadati</taxon>
        <taxon>Bacteroidota</taxon>
        <taxon>Chitinophagia</taxon>
        <taxon>Chitinophagales</taxon>
        <taxon>Chitinophagaceae</taxon>
        <taxon>Chitinophaga</taxon>
    </lineage>
</organism>
<dbReference type="GO" id="GO:0016491">
    <property type="term" value="F:oxidoreductase activity"/>
    <property type="evidence" value="ECO:0007669"/>
    <property type="project" value="UniProtKB-KW"/>
</dbReference>